<dbReference type="EMBL" id="JAXIVU010000002">
    <property type="protein sequence ID" value="MDY7218537.1"/>
    <property type="molecule type" value="Genomic_DNA"/>
</dbReference>
<sequence>MKSNVLFKFVVPALIIGVLIIIFAQPRQPSDSQRAAAELMLTQEEARELGIEGDTPADTLRTLVGELRHMRTQIKSANDKNDQLSDTNRDLEERSREWEKRMEQTLARANSESDAVKAEAQQLTSQMMQMMSELENKVSNGSMSDFPIGLGLEQEESKNAAEIIWIDPSDGLETDTRGGVKDSPFAFPSSFKNPLDGSVLDKQQQAAKSSLGSPDDSKEAKNRNDNVDPVFTIAENSTLLGSISMTALIGRVPVDGTVNDPYPFKVLLGKDNLAANGIELPEISGAVMSGTAQGDWTLSCVRGQVETITFIFEDGTIRTLPEPEKIQRNRSSSGSQNRNSITGGIGYISDPFGIPCIAGDRKSNAKEYITNNSLITAAGAAIARIFSSDGNNVQVSAGGTTITDNDQAFNAILQRGVGDIQDWVGKMYGQAFAAVYVPPHQEVAVHIDREITLDYENFGRKVKHNEEHDEIIWLD</sequence>
<dbReference type="InterPro" id="IPR021207">
    <property type="entry name" value="Integr_conj_element_PFL4705"/>
</dbReference>
<accession>A0ABU5GPT6</accession>
<keyword evidence="2" id="KW-0812">Transmembrane</keyword>
<proteinExistence type="predicted"/>
<feature type="compositionally biased region" description="Polar residues" evidence="1">
    <location>
        <begin position="201"/>
        <end position="212"/>
    </location>
</feature>
<evidence type="ECO:0000256" key="2">
    <source>
        <dbReference type="SAM" id="Phobius"/>
    </source>
</evidence>
<keyword evidence="2" id="KW-0472">Membrane</keyword>
<dbReference type="NCBIfam" id="TIGR03752">
    <property type="entry name" value="conj_TIGR03752"/>
    <property type="match status" value="1"/>
</dbReference>
<feature type="compositionally biased region" description="Basic and acidic residues" evidence="1">
    <location>
        <begin position="77"/>
        <end position="95"/>
    </location>
</feature>
<comment type="caution">
    <text evidence="3">The sequence shown here is derived from an EMBL/GenBank/DDBJ whole genome shotgun (WGS) entry which is preliminary data.</text>
</comment>
<feature type="region of interest" description="Disordered" evidence="1">
    <location>
        <begin position="170"/>
        <end position="226"/>
    </location>
</feature>
<protein>
    <submittedName>
        <fullName evidence="3">TIGR03752 family integrating conjugative element protein</fullName>
    </submittedName>
</protein>
<gene>
    <name evidence="3" type="ORF">TOI97_02930</name>
</gene>
<reference evidence="3 4" key="1">
    <citation type="submission" date="2023-12" db="EMBL/GenBank/DDBJ databases">
        <title>Denitrificimonas halotolerans sp. nov.,a novel species isolated from landfill leachate.</title>
        <authorList>
            <person name="Wang S."/>
        </authorList>
    </citation>
    <scope>NUCLEOTIDE SEQUENCE [LARGE SCALE GENOMIC DNA]</scope>
    <source>
        <strain evidence="3 4">JX-1</strain>
    </source>
</reference>
<dbReference type="Proteomes" id="UP001294570">
    <property type="component" value="Unassembled WGS sequence"/>
</dbReference>
<name>A0ABU5GPT6_9GAMM</name>
<evidence type="ECO:0000313" key="3">
    <source>
        <dbReference type="EMBL" id="MDY7218537.1"/>
    </source>
</evidence>
<evidence type="ECO:0000313" key="4">
    <source>
        <dbReference type="Proteomes" id="UP001294570"/>
    </source>
</evidence>
<feature type="transmembrane region" description="Helical" evidence="2">
    <location>
        <begin position="6"/>
        <end position="24"/>
    </location>
</feature>
<evidence type="ECO:0000256" key="1">
    <source>
        <dbReference type="SAM" id="MobiDB-lite"/>
    </source>
</evidence>
<feature type="region of interest" description="Disordered" evidence="1">
    <location>
        <begin position="76"/>
        <end position="95"/>
    </location>
</feature>
<keyword evidence="2" id="KW-1133">Transmembrane helix</keyword>
<feature type="compositionally biased region" description="Basic and acidic residues" evidence="1">
    <location>
        <begin position="215"/>
        <end position="226"/>
    </location>
</feature>
<organism evidence="3 4">
    <name type="scientific">Denitrificimonas halotolerans</name>
    <dbReference type="NCBI Taxonomy" id="3098930"/>
    <lineage>
        <taxon>Bacteria</taxon>
        <taxon>Pseudomonadati</taxon>
        <taxon>Pseudomonadota</taxon>
        <taxon>Gammaproteobacteria</taxon>
        <taxon>Pseudomonadales</taxon>
        <taxon>Pseudomonadaceae</taxon>
        <taxon>Denitrificimonas</taxon>
    </lineage>
</organism>
<dbReference type="RefSeq" id="WP_321552629.1">
    <property type="nucleotide sequence ID" value="NZ_JAXIVU010000002.1"/>
</dbReference>
<keyword evidence="4" id="KW-1185">Reference proteome</keyword>